<organism evidence="5 6">
    <name type="scientific">Jiella endophytica</name>
    <dbReference type="NCBI Taxonomy" id="2558362"/>
    <lineage>
        <taxon>Bacteria</taxon>
        <taxon>Pseudomonadati</taxon>
        <taxon>Pseudomonadota</taxon>
        <taxon>Alphaproteobacteria</taxon>
        <taxon>Hyphomicrobiales</taxon>
        <taxon>Aurantimonadaceae</taxon>
        <taxon>Jiella</taxon>
    </lineage>
</organism>
<proteinExistence type="predicted"/>
<comment type="caution">
    <text evidence="5">The sequence shown here is derived from an EMBL/GenBank/DDBJ whole genome shotgun (WGS) entry which is preliminary data.</text>
</comment>
<dbReference type="GO" id="GO:0050661">
    <property type="term" value="F:NADP binding"/>
    <property type="evidence" value="ECO:0007669"/>
    <property type="project" value="InterPro"/>
</dbReference>
<gene>
    <name evidence="5" type="ORF">E3C22_14230</name>
</gene>
<sequence length="301" mass="31238">MDAAPGHATSRSIALIGFGEAAMTISRGWPAGERPIRAFDVKTDEPETAATMRSRYAGAGVEGCGTASEALAGAVIVFCLVTADRAVEAAGQAAGALEPGALWLDGNSASPQSKRQAGERIEAAGGRYVDMAIMAPVHPKGHRVPLLVSGPHADAARLTLQELGMNAAPAGAEVGQASAIKMLRSVMVKGFEALTAECLLAARRAGVEEAVLASLQASDPGQDWTARSAYNLERMMVHGTRRAAEMDEVRRTVEDLGLPPRMSAAIAEWQRAIGGLGLAGGANDFAERADRLNAALQSDEA</sequence>
<dbReference type="InterPro" id="IPR006115">
    <property type="entry name" value="6PGDH_NADP-bd"/>
</dbReference>
<dbReference type="EMBL" id="SOZD01000004">
    <property type="protein sequence ID" value="TFF21829.1"/>
    <property type="molecule type" value="Genomic_DNA"/>
</dbReference>
<keyword evidence="1" id="KW-0560">Oxidoreductase</keyword>
<accession>A0A4Y8RGH4</accession>
<dbReference type="GO" id="GO:0016491">
    <property type="term" value="F:oxidoreductase activity"/>
    <property type="evidence" value="ECO:0007669"/>
    <property type="project" value="UniProtKB-KW"/>
</dbReference>
<dbReference type="OrthoDB" id="4333at2"/>
<evidence type="ECO:0000259" key="4">
    <source>
        <dbReference type="Pfam" id="PF09130"/>
    </source>
</evidence>
<evidence type="ECO:0000259" key="3">
    <source>
        <dbReference type="Pfam" id="PF03446"/>
    </source>
</evidence>
<dbReference type="InterPro" id="IPR036291">
    <property type="entry name" value="NAD(P)-bd_dom_sf"/>
</dbReference>
<feature type="domain" description="Phosphogluconate dehydrogenase NAD-binding putative C-terminal" evidence="4">
    <location>
        <begin position="202"/>
        <end position="272"/>
    </location>
</feature>
<evidence type="ECO:0000256" key="2">
    <source>
        <dbReference type="PIRSR" id="PIRSR000103-1"/>
    </source>
</evidence>
<evidence type="ECO:0000313" key="6">
    <source>
        <dbReference type="Proteomes" id="UP000298179"/>
    </source>
</evidence>
<protein>
    <submittedName>
        <fullName evidence="5">NAD(P)-dependent oxidoreductase</fullName>
    </submittedName>
</protein>
<evidence type="ECO:0000256" key="1">
    <source>
        <dbReference type="ARBA" id="ARBA00023002"/>
    </source>
</evidence>
<dbReference type="Pfam" id="PF03446">
    <property type="entry name" value="NAD_binding_2"/>
    <property type="match status" value="1"/>
</dbReference>
<dbReference type="Pfam" id="PF09130">
    <property type="entry name" value="DUF1932"/>
    <property type="match status" value="1"/>
</dbReference>
<dbReference type="RefSeq" id="WP_134762712.1">
    <property type="nucleotide sequence ID" value="NZ_SOZD01000004.1"/>
</dbReference>
<keyword evidence="6" id="KW-1185">Reference proteome</keyword>
<feature type="domain" description="6-phosphogluconate dehydrogenase NADP-binding" evidence="3">
    <location>
        <begin position="13"/>
        <end position="134"/>
    </location>
</feature>
<evidence type="ECO:0000313" key="5">
    <source>
        <dbReference type="EMBL" id="TFF21829.1"/>
    </source>
</evidence>
<reference evidence="5 6" key="1">
    <citation type="submission" date="2019-03" db="EMBL/GenBank/DDBJ databases">
        <title>Jiella endophytica sp. nov., a novel endophytic bacterium isolated from root of Ficus microcarpa Linn. f.</title>
        <authorList>
            <person name="Tuo L."/>
        </authorList>
    </citation>
    <scope>NUCLEOTIDE SEQUENCE [LARGE SCALE GENOMIC DNA]</scope>
    <source>
        <strain evidence="5 6">CBS5Q-3</strain>
    </source>
</reference>
<dbReference type="AlphaFoldDB" id="A0A4Y8RGH4"/>
<dbReference type="SUPFAM" id="SSF51735">
    <property type="entry name" value="NAD(P)-binding Rossmann-fold domains"/>
    <property type="match status" value="1"/>
</dbReference>
<dbReference type="PIRSF" id="PIRSF000103">
    <property type="entry name" value="HIBADH"/>
    <property type="match status" value="1"/>
</dbReference>
<dbReference type="InterPro" id="IPR015814">
    <property type="entry name" value="Pgluconate_DH_NAD-bd_C"/>
</dbReference>
<dbReference type="InterPro" id="IPR015815">
    <property type="entry name" value="HIBADH-related"/>
</dbReference>
<dbReference type="InterPro" id="IPR008927">
    <property type="entry name" value="6-PGluconate_DH-like_C_sf"/>
</dbReference>
<dbReference type="SUPFAM" id="SSF48179">
    <property type="entry name" value="6-phosphogluconate dehydrogenase C-terminal domain-like"/>
    <property type="match status" value="1"/>
</dbReference>
<name>A0A4Y8RGH4_9HYPH</name>
<dbReference type="InterPro" id="IPR013328">
    <property type="entry name" value="6PGD_dom2"/>
</dbReference>
<feature type="active site" evidence="2">
    <location>
        <position position="181"/>
    </location>
</feature>
<dbReference type="Gene3D" id="1.10.1040.10">
    <property type="entry name" value="N-(1-d-carboxylethyl)-l-norvaline Dehydrogenase, domain 2"/>
    <property type="match status" value="1"/>
</dbReference>
<dbReference type="Gene3D" id="3.40.50.720">
    <property type="entry name" value="NAD(P)-binding Rossmann-like Domain"/>
    <property type="match status" value="1"/>
</dbReference>
<dbReference type="Proteomes" id="UP000298179">
    <property type="component" value="Unassembled WGS sequence"/>
</dbReference>